<dbReference type="PRINTS" id="PR00480">
    <property type="entry name" value="ASTACIN"/>
</dbReference>
<evidence type="ECO:0000313" key="17">
    <source>
        <dbReference type="EMBL" id="GMS97209.1"/>
    </source>
</evidence>
<evidence type="ECO:0000256" key="1">
    <source>
        <dbReference type="ARBA" id="ARBA00004613"/>
    </source>
</evidence>
<dbReference type="InterPro" id="IPR035914">
    <property type="entry name" value="Sperma_CUB_dom_sf"/>
</dbReference>
<feature type="binding site" evidence="13">
    <location>
        <position position="113"/>
    </location>
    <ligand>
        <name>Zn(2+)</name>
        <dbReference type="ChEBI" id="CHEBI:29105"/>
        <note>catalytic</note>
    </ligand>
</feature>
<dbReference type="PANTHER" id="PTHR10127">
    <property type="entry name" value="DISCOIDIN, CUB, EGF, LAMININ , AND ZINC METALLOPROTEASE DOMAIN CONTAINING"/>
    <property type="match status" value="1"/>
</dbReference>
<evidence type="ECO:0000259" key="15">
    <source>
        <dbReference type="PROSITE" id="PS01180"/>
    </source>
</evidence>
<dbReference type="InterPro" id="IPR006026">
    <property type="entry name" value="Peptidase_Metallo"/>
</dbReference>
<dbReference type="InterPro" id="IPR034035">
    <property type="entry name" value="Astacin-like_dom"/>
</dbReference>
<dbReference type="PROSITE" id="PS51864">
    <property type="entry name" value="ASTACIN"/>
    <property type="match status" value="1"/>
</dbReference>
<keyword evidence="18" id="KW-1185">Reference proteome</keyword>
<comment type="subcellular location">
    <subcellularLocation>
        <location evidence="1">Secreted</location>
    </subcellularLocation>
</comment>
<keyword evidence="3" id="KW-0245">EGF-like domain</keyword>
<feature type="domain" description="Peptidase M12A" evidence="16">
    <location>
        <begin position="12"/>
        <end position="208"/>
    </location>
</feature>
<keyword evidence="4 13" id="KW-0645">Protease</keyword>
<feature type="binding site" evidence="13">
    <location>
        <position position="107"/>
    </location>
    <ligand>
        <name>Zn(2+)</name>
        <dbReference type="ChEBI" id="CHEBI:29105"/>
        <note>catalytic</note>
    </ligand>
</feature>
<dbReference type="PROSITE" id="PS01180">
    <property type="entry name" value="CUB"/>
    <property type="match status" value="1"/>
</dbReference>
<dbReference type="Pfam" id="PF01400">
    <property type="entry name" value="Astacin"/>
    <property type="match status" value="1"/>
</dbReference>
<proteinExistence type="predicted"/>
<dbReference type="PIRSF" id="PIRSF036365">
    <property type="entry name" value="Astacin_nematoda"/>
    <property type="match status" value="1"/>
</dbReference>
<evidence type="ECO:0000256" key="3">
    <source>
        <dbReference type="ARBA" id="ARBA00022536"/>
    </source>
</evidence>
<evidence type="ECO:0000256" key="6">
    <source>
        <dbReference type="ARBA" id="ARBA00022729"/>
    </source>
</evidence>
<feature type="binding site" evidence="13">
    <location>
        <position position="103"/>
    </location>
    <ligand>
        <name>Zn(2+)</name>
        <dbReference type="ChEBI" id="CHEBI:29105"/>
        <note>catalytic</note>
    </ligand>
</feature>
<evidence type="ECO:0000256" key="10">
    <source>
        <dbReference type="ARBA" id="ARBA00023157"/>
    </source>
</evidence>
<keyword evidence="7 13" id="KW-0378">Hydrolase</keyword>
<dbReference type="Gene3D" id="3.40.390.10">
    <property type="entry name" value="Collagenase (Catalytic Domain)"/>
    <property type="match status" value="1"/>
</dbReference>
<comment type="caution">
    <text evidence="12">Lacks conserved residue(s) required for the propagation of feature annotation.</text>
</comment>
<dbReference type="GO" id="GO:0006508">
    <property type="term" value="P:proteolysis"/>
    <property type="evidence" value="ECO:0007669"/>
    <property type="project" value="UniProtKB-KW"/>
</dbReference>
<name>A0AAV5TT87_9BILA</name>
<dbReference type="EC" id="3.4.24.-" evidence="14"/>
<dbReference type="GO" id="GO:0018996">
    <property type="term" value="P:molting cycle, collagen and cuticulin-based cuticle"/>
    <property type="evidence" value="ECO:0007669"/>
    <property type="project" value="InterPro"/>
</dbReference>
<dbReference type="EMBL" id="BTSX01000004">
    <property type="protein sequence ID" value="GMS97209.1"/>
    <property type="molecule type" value="Genomic_DNA"/>
</dbReference>
<evidence type="ECO:0000256" key="11">
    <source>
        <dbReference type="ARBA" id="ARBA00023180"/>
    </source>
</evidence>
<dbReference type="PANTHER" id="PTHR10127:SF891">
    <property type="entry name" value="ZINC METALLOPROTEINASE NAS-29"/>
    <property type="match status" value="1"/>
</dbReference>
<keyword evidence="6" id="KW-0732">Signal</keyword>
<keyword evidence="5 13" id="KW-0479">Metal-binding</keyword>
<evidence type="ECO:0000256" key="9">
    <source>
        <dbReference type="ARBA" id="ARBA00023049"/>
    </source>
</evidence>
<evidence type="ECO:0000259" key="16">
    <source>
        <dbReference type="PROSITE" id="PS51864"/>
    </source>
</evidence>
<keyword evidence="10" id="KW-1015">Disulfide bond</keyword>
<evidence type="ECO:0000256" key="5">
    <source>
        <dbReference type="ARBA" id="ARBA00022723"/>
    </source>
</evidence>
<evidence type="ECO:0000256" key="7">
    <source>
        <dbReference type="ARBA" id="ARBA00022801"/>
    </source>
</evidence>
<dbReference type="CDD" id="cd04280">
    <property type="entry name" value="ZnMc_astacin_like"/>
    <property type="match status" value="1"/>
</dbReference>
<dbReference type="InterPro" id="IPR001506">
    <property type="entry name" value="Peptidase_M12A"/>
</dbReference>
<organism evidence="17 18">
    <name type="scientific">Pristionchus entomophagus</name>
    <dbReference type="NCBI Taxonomy" id="358040"/>
    <lineage>
        <taxon>Eukaryota</taxon>
        <taxon>Metazoa</taxon>
        <taxon>Ecdysozoa</taxon>
        <taxon>Nematoda</taxon>
        <taxon>Chromadorea</taxon>
        <taxon>Rhabditida</taxon>
        <taxon>Rhabditina</taxon>
        <taxon>Diplogasteromorpha</taxon>
        <taxon>Diplogasteroidea</taxon>
        <taxon>Neodiplogasteridae</taxon>
        <taxon>Pristionchus</taxon>
    </lineage>
</organism>
<evidence type="ECO:0000313" key="18">
    <source>
        <dbReference type="Proteomes" id="UP001432027"/>
    </source>
</evidence>
<evidence type="ECO:0000256" key="8">
    <source>
        <dbReference type="ARBA" id="ARBA00022833"/>
    </source>
</evidence>
<evidence type="ECO:0000256" key="14">
    <source>
        <dbReference type="RuleBase" id="RU361183"/>
    </source>
</evidence>
<dbReference type="SUPFAM" id="SSF55486">
    <property type="entry name" value="Metalloproteases ('zincins'), catalytic domain"/>
    <property type="match status" value="1"/>
</dbReference>
<dbReference type="GO" id="GO:0005576">
    <property type="term" value="C:extracellular region"/>
    <property type="evidence" value="ECO:0007669"/>
    <property type="project" value="UniProtKB-SubCell"/>
</dbReference>
<evidence type="ECO:0000256" key="2">
    <source>
        <dbReference type="ARBA" id="ARBA00022525"/>
    </source>
</evidence>
<keyword evidence="2" id="KW-0964">Secreted</keyword>
<feature type="non-terminal residue" evidence="17">
    <location>
        <position position="1"/>
    </location>
</feature>
<dbReference type="InterPro" id="IPR024079">
    <property type="entry name" value="MetalloPept_cat_dom_sf"/>
</dbReference>
<keyword evidence="11" id="KW-0325">Glycoprotein</keyword>
<evidence type="ECO:0000256" key="13">
    <source>
        <dbReference type="PROSITE-ProRule" id="PRU01211"/>
    </source>
</evidence>
<comment type="caution">
    <text evidence="17">The sequence shown here is derived from an EMBL/GenBank/DDBJ whole genome shotgun (WGS) entry which is preliminary data.</text>
</comment>
<reference evidence="17" key="1">
    <citation type="submission" date="2023-10" db="EMBL/GenBank/DDBJ databases">
        <title>Genome assembly of Pristionchus species.</title>
        <authorList>
            <person name="Yoshida K."/>
            <person name="Sommer R.J."/>
        </authorList>
    </citation>
    <scope>NUCLEOTIDE SEQUENCE</scope>
    <source>
        <strain evidence="17">RS0144</strain>
    </source>
</reference>
<dbReference type="InterPro" id="IPR000859">
    <property type="entry name" value="CUB_dom"/>
</dbReference>
<keyword evidence="8 13" id="KW-0862">Zinc</keyword>
<gene>
    <name evidence="17" type="ORF">PENTCL1PPCAC_19384</name>
</gene>
<accession>A0AAV5TT87</accession>
<evidence type="ECO:0000256" key="12">
    <source>
        <dbReference type="PROSITE-ProRule" id="PRU00059"/>
    </source>
</evidence>
<keyword evidence="9 13" id="KW-0482">Metalloprotease</keyword>
<dbReference type="SMART" id="SM00042">
    <property type="entry name" value="CUB"/>
    <property type="match status" value="1"/>
</dbReference>
<dbReference type="SMART" id="SM00235">
    <property type="entry name" value="ZnMc"/>
    <property type="match status" value="1"/>
</dbReference>
<feature type="active site" evidence="13">
    <location>
        <position position="104"/>
    </location>
</feature>
<dbReference type="InterPro" id="IPR017050">
    <property type="entry name" value="Metallopeptidase_nem"/>
</dbReference>
<comment type="cofactor">
    <cofactor evidence="13 14">
        <name>Zn(2+)</name>
        <dbReference type="ChEBI" id="CHEBI:29105"/>
    </cofactor>
    <text evidence="13 14">Binds 1 zinc ion per subunit.</text>
</comment>
<dbReference type="Proteomes" id="UP001432027">
    <property type="component" value="Unassembled WGS sequence"/>
</dbReference>
<feature type="domain" description="CUB" evidence="15">
    <location>
        <begin position="253"/>
        <end position="331"/>
    </location>
</feature>
<dbReference type="SUPFAM" id="SSF49854">
    <property type="entry name" value="Spermadhesin, CUB domain"/>
    <property type="match status" value="1"/>
</dbReference>
<sequence>SQTIQYPRKKREAIKGIDVKWTDGVPYSFHPFISLKARQLIQEAIDFWQKETCIEFRPRLLERQYLHFLAADGCWSTVGKDSFQGEQWISIDKGCEEYGVISHEIGHALGLFHEQSRYDRDNHISLDPLRVQMGYIFQFSKIPSSQLLTHGLPYDIGSIMHYAPNEFSALSFMPALNARDPFLQQSMGQLGGPSFLDIAILNVHYNCKMNCPIKIHCSNRGYQDPRDCTKCKCPSGFGGMECREMESPSILKCGGQLNATLSLRQLTVNIKPNLLRKNERKCIYHIVAPPNTEKLEVTVMEMDTTCQYGCWKEGMEIKTQSDPRSTGYRFCCLRQKGTRVVSFRRRVPVMVFSRGRTSRIVIHYRYVMKEGGERSEEIWSGEKMNGTVSYSSEAVNGESRRGDRVTMILGNGTEVDEVVNLRRRREANSIIEDNEEFSMEDLPF</sequence>
<protein>
    <recommendedName>
        <fullName evidence="14">Metalloendopeptidase</fullName>
        <ecNumber evidence="14">3.4.24.-</ecNumber>
    </recommendedName>
</protein>
<evidence type="ECO:0000256" key="4">
    <source>
        <dbReference type="ARBA" id="ARBA00022670"/>
    </source>
</evidence>
<dbReference type="GO" id="GO:0004222">
    <property type="term" value="F:metalloendopeptidase activity"/>
    <property type="evidence" value="ECO:0007669"/>
    <property type="project" value="UniProtKB-UniRule"/>
</dbReference>
<dbReference type="AlphaFoldDB" id="A0AAV5TT87"/>
<dbReference type="GO" id="GO:0008270">
    <property type="term" value="F:zinc ion binding"/>
    <property type="evidence" value="ECO:0007669"/>
    <property type="project" value="UniProtKB-UniRule"/>
</dbReference>